<feature type="signal peptide" evidence="1">
    <location>
        <begin position="1"/>
        <end position="22"/>
    </location>
</feature>
<dbReference type="STRING" id="1121895.GCA_000378485_01582"/>
<keyword evidence="1" id="KW-0732">Signal</keyword>
<dbReference type="SUPFAM" id="SSF54106">
    <property type="entry name" value="LysM domain"/>
    <property type="match status" value="1"/>
</dbReference>
<dbReference type="Gene3D" id="3.10.350.10">
    <property type="entry name" value="LysM domain"/>
    <property type="match status" value="1"/>
</dbReference>
<dbReference type="PROSITE" id="PS51782">
    <property type="entry name" value="LYSM"/>
    <property type="match status" value="1"/>
</dbReference>
<evidence type="ECO:0000313" key="4">
    <source>
        <dbReference type="Proteomes" id="UP000030152"/>
    </source>
</evidence>
<comment type="caution">
    <text evidence="3">The sequence shown here is derived from an EMBL/GenBank/DDBJ whole genome shotgun (WGS) entry which is preliminary data.</text>
</comment>
<dbReference type="RefSeq" id="WP_020212733.1">
    <property type="nucleotide sequence ID" value="NZ_JRLX01000003.1"/>
</dbReference>
<organism evidence="3 4">
    <name type="scientific">Flavobacterium rivuli WB 3.3-2 = DSM 21788</name>
    <dbReference type="NCBI Taxonomy" id="1121895"/>
    <lineage>
        <taxon>Bacteria</taxon>
        <taxon>Pseudomonadati</taxon>
        <taxon>Bacteroidota</taxon>
        <taxon>Flavobacteriia</taxon>
        <taxon>Flavobacteriales</taxon>
        <taxon>Flavobacteriaceae</taxon>
        <taxon>Flavobacterium</taxon>
    </lineage>
</organism>
<keyword evidence="4" id="KW-1185">Reference proteome</keyword>
<dbReference type="OrthoDB" id="1377277at2"/>
<dbReference type="EMBL" id="JRLX01000003">
    <property type="protein sequence ID" value="KGO87794.1"/>
    <property type="molecule type" value="Genomic_DNA"/>
</dbReference>
<protein>
    <recommendedName>
        <fullName evidence="2">LysM domain-containing protein</fullName>
    </recommendedName>
</protein>
<reference evidence="3 4" key="1">
    <citation type="submission" date="2013-09" db="EMBL/GenBank/DDBJ databases">
        <authorList>
            <person name="Zeng Z."/>
            <person name="Chen C."/>
        </authorList>
    </citation>
    <scope>NUCLEOTIDE SEQUENCE [LARGE SCALE GENOMIC DNA]</scope>
    <source>
        <strain evidence="3 4">WB 3.3-2</strain>
    </source>
</reference>
<feature type="chain" id="PRO_5002002781" description="LysM domain-containing protein" evidence="1">
    <location>
        <begin position="23"/>
        <end position="115"/>
    </location>
</feature>
<evidence type="ECO:0000259" key="2">
    <source>
        <dbReference type="PROSITE" id="PS51782"/>
    </source>
</evidence>
<dbReference type="CDD" id="cd00118">
    <property type="entry name" value="LysM"/>
    <property type="match status" value="1"/>
</dbReference>
<evidence type="ECO:0000256" key="1">
    <source>
        <dbReference type="SAM" id="SignalP"/>
    </source>
</evidence>
<gene>
    <name evidence="3" type="ORF">Q765_04710</name>
</gene>
<dbReference type="InterPro" id="IPR018392">
    <property type="entry name" value="LysM"/>
</dbReference>
<dbReference type="Proteomes" id="UP000030152">
    <property type="component" value="Unassembled WGS sequence"/>
</dbReference>
<sequence>MIAKKYLIAVLFTCLFSGYASAQDEAAATTEKTETAATPDEDEELVSHKVAMGETIALISKKYKVKPADIYEYNPDATQGVTQNAIIYIPIHRDYKHTKAKLAAAIADNASSKKN</sequence>
<dbReference type="eggNOG" id="COG1388">
    <property type="taxonomic scope" value="Bacteria"/>
</dbReference>
<evidence type="ECO:0000313" key="3">
    <source>
        <dbReference type="EMBL" id="KGO87794.1"/>
    </source>
</evidence>
<dbReference type="AlphaFoldDB" id="A0A0A2M693"/>
<feature type="domain" description="LysM" evidence="2">
    <location>
        <begin position="46"/>
        <end position="89"/>
    </location>
</feature>
<name>A0A0A2M693_9FLAO</name>
<accession>A0A0A2M693</accession>
<proteinExistence type="predicted"/>
<dbReference type="InterPro" id="IPR036779">
    <property type="entry name" value="LysM_dom_sf"/>
</dbReference>